<evidence type="ECO:0000313" key="2">
    <source>
        <dbReference type="Proteomes" id="UP000435112"/>
    </source>
</evidence>
<comment type="caution">
    <text evidence="1">The sequence shown here is derived from an EMBL/GenBank/DDBJ whole genome shotgun (WGS) entry which is preliminary data.</text>
</comment>
<accession>A0A6A3IDD3</accession>
<evidence type="ECO:0000313" key="1">
    <source>
        <dbReference type="EMBL" id="KAE8980007.1"/>
    </source>
</evidence>
<name>A0A6A3IDD3_9STRA</name>
<protein>
    <submittedName>
        <fullName evidence="1">Uncharacterized protein</fullName>
    </submittedName>
</protein>
<proteinExistence type="predicted"/>
<dbReference type="Proteomes" id="UP000435112">
    <property type="component" value="Unassembled WGS sequence"/>
</dbReference>
<reference evidence="1 2" key="1">
    <citation type="submission" date="2018-09" db="EMBL/GenBank/DDBJ databases">
        <title>Genomic investigation of the strawberry pathogen Phytophthora fragariae indicates pathogenicity is determined by transcriptional variation in three key races.</title>
        <authorList>
            <person name="Adams T.M."/>
            <person name="Armitage A.D."/>
            <person name="Sobczyk M.K."/>
            <person name="Bates H.J."/>
            <person name="Dunwell J.M."/>
            <person name="Nellist C.F."/>
            <person name="Harrison R.J."/>
        </authorList>
    </citation>
    <scope>NUCLEOTIDE SEQUENCE [LARGE SCALE GENOMIC DNA]</scope>
    <source>
        <strain evidence="1 2">SCRP324</strain>
    </source>
</reference>
<dbReference type="EMBL" id="QXFU01002939">
    <property type="protein sequence ID" value="KAE8980007.1"/>
    <property type="molecule type" value="Genomic_DNA"/>
</dbReference>
<sequence length="38" mass="4297">MDGASYHKVIEDPRAVQLQVKGQWLHGRGITVIITDYT</sequence>
<gene>
    <name evidence="1" type="ORF">PR002_g24256</name>
</gene>
<dbReference type="AlphaFoldDB" id="A0A6A3IDD3"/>
<organism evidence="1 2">
    <name type="scientific">Phytophthora rubi</name>
    <dbReference type="NCBI Taxonomy" id="129364"/>
    <lineage>
        <taxon>Eukaryota</taxon>
        <taxon>Sar</taxon>
        <taxon>Stramenopiles</taxon>
        <taxon>Oomycota</taxon>
        <taxon>Peronosporomycetes</taxon>
        <taxon>Peronosporales</taxon>
        <taxon>Peronosporaceae</taxon>
        <taxon>Phytophthora</taxon>
    </lineage>
</organism>